<organism evidence="2 3">
    <name type="scientific">Mucuna pruriens</name>
    <name type="common">Velvet bean</name>
    <name type="synonym">Dolichos pruriens</name>
    <dbReference type="NCBI Taxonomy" id="157652"/>
    <lineage>
        <taxon>Eukaryota</taxon>
        <taxon>Viridiplantae</taxon>
        <taxon>Streptophyta</taxon>
        <taxon>Embryophyta</taxon>
        <taxon>Tracheophyta</taxon>
        <taxon>Spermatophyta</taxon>
        <taxon>Magnoliopsida</taxon>
        <taxon>eudicotyledons</taxon>
        <taxon>Gunneridae</taxon>
        <taxon>Pentapetalae</taxon>
        <taxon>rosids</taxon>
        <taxon>fabids</taxon>
        <taxon>Fabales</taxon>
        <taxon>Fabaceae</taxon>
        <taxon>Papilionoideae</taxon>
        <taxon>50 kb inversion clade</taxon>
        <taxon>NPAAA clade</taxon>
        <taxon>indigoferoid/millettioid clade</taxon>
        <taxon>Phaseoleae</taxon>
        <taxon>Mucuna</taxon>
    </lineage>
</organism>
<keyword evidence="3" id="KW-1185">Reference proteome</keyword>
<name>A0A371HTZ4_MUCPR</name>
<comment type="caution">
    <text evidence="2">The sequence shown here is derived from an EMBL/GenBank/DDBJ whole genome shotgun (WGS) entry which is preliminary data.</text>
</comment>
<sequence length="292" mass="33590">MPAPLYRHGLGAARKTSVVTPDDQDYLGHSEVETIAAHLEPDTLHHKLVYPVKPYTESVYPVKPLNQGGPSGKTLTRGLSRSMILRLASTLEEYEHLLGLPLARSVQYFHQDQPSSWAVIAKLLKTSEEEMTRAKRNRNRLEGLPRIYLEERLDQLQGRKDWPVVMDALGLLVYEILLFPQVEDHVDLVAMGVFLAKKDRGENPTMAVLANTYYTLNQCGEQKRGILRCCTLLLYLWLTAHLFHCKHRTTCPIEDFKWSWIQPMTKEEWVRKLDEASEKTIRWYPHGTRGST</sequence>
<dbReference type="OrthoDB" id="1430424at2759"/>
<dbReference type="AlphaFoldDB" id="A0A371HTZ4"/>
<feature type="domain" description="DUF7745" evidence="1">
    <location>
        <begin position="86"/>
        <end position="286"/>
    </location>
</feature>
<dbReference type="PANTHER" id="PTHR48154">
    <property type="entry name" value="PROTEIN, PUTATIVE-RELATED"/>
    <property type="match status" value="1"/>
</dbReference>
<reference evidence="2" key="1">
    <citation type="submission" date="2018-05" db="EMBL/GenBank/DDBJ databases">
        <title>Draft genome of Mucuna pruriens seed.</title>
        <authorList>
            <person name="Nnadi N.E."/>
            <person name="Vos R."/>
            <person name="Hasami M.H."/>
            <person name="Devisetty U.K."/>
            <person name="Aguiy J.C."/>
        </authorList>
    </citation>
    <scope>NUCLEOTIDE SEQUENCE [LARGE SCALE GENOMIC DNA]</scope>
    <source>
        <strain evidence="2">JCA_2017</strain>
    </source>
</reference>
<accession>A0A371HTZ4</accession>
<dbReference type="EMBL" id="QJKJ01001718">
    <property type="protein sequence ID" value="RDY06252.1"/>
    <property type="molecule type" value="Genomic_DNA"/>
</dbReference>
<dbReference type="InterPro" id="IPR056647">
    <property type="entry name" value="DUF7745"/>
</dbReference>
<proteinExistence type="predicted"/>
<dbReference type="PANTHER" id="PTHR48154:SF1">
    <property type="entry name" value="PROTEIN, PUTATIVE-RELATED"/>
    <property type="match status" value="1"/>
</dbReference>
<evidence type="ECO:0000259" key="1">
    <source>
        <dbReference type="Pfam" id="PF24924"/>
    </source>
</evidence>
<evidence type="ECO:0000313" key="2">
    <source>
        <dbReference type="EMBL" id="RDY06252.1"/>
    </source>
</evidence>
<dbReference type="Proteomes" id="UP000257109">
    <property type="component" value="Unassembled WGS sequence"/>
</dbReference>
<feature type="non-terminal residue" evidence="2">
    <location>
        <position position="1"/>
    </location>
</feature>
<protein>
    <recommendedName>
        <fullName evidence="1">DUF7745 domain-containing protein</fullName>
    </recommendedName>
</protein>
<evidence type="ECO:0000313" key="3">
    <source>
        <dbReference type="Proteomes" id="UP000257109"/>
    </source>
</evidence>
<gene>
    <name evidence="2" type="ORF">CR513_09799</name>
</gene>
<dbReference type="Pfam" id="PF24924">
    <property type="entry name" value="DUF7745"/>
    <property type="match status" value="1"/>
</dbReference>